<dbReference type="EMBL" id="FQNF01000026">
    <property type="protein sequence ID" value="SGZ39577.1"/>
    <property type="molecule type" value="Genomic_DNA"/>
</dbReference>
<comment type="subunit">
    <text evidence="3">Component of the ER membrane protein complex (EMC).</text>
</comment>
<dbReference type="SUPFAM" id="SSF50998">
    <property type="entry name" value="Quinoprotein alcohol dehydrogenase-like"/>
    <property type="match status" value="1"/>
</dbReference>
<dbReference type="InterPro" id="IPR011047">
    <property type="entry name" value="Quinoprotein_ADH-like_sf"/>
</dbReference>
<dbReference type="GO" id="GO:0072546">
    <property type="term" value="C:EMC complex"/>
    <property type="evidence" value="ECO:0007669"/>
    <property type="project" value="InterPro"/>
</dbReference>
<evidence type="ECO:0000256" key="12">
    <source>
        <dbReference type="SAM" id="SignalP"/>
    </source>
</evidence>
<evidence type="ECO:0000256" key="4">
    <source>
        <dbReference type="ARBA" id="ARBA00020824"/>
    </source>
</evidence>
<feature type="signal peptide" evidence="12">
    <location>
        <begin position="1"/>
        <end position="23"/>
    </location>
</feature>
<dbReference type="PANTHER" id="PTHR21573">
    <property type="entry name" value="ER MEMBRANE PROTEIN COMPLEX SUBUNIT 1"/>
    <property type="match status" value="1"/>
</dbReference>
<evidence type="ECO:0000256" key="6">
    <source>
        <dbReference type="ARBA" id="ARBA00022729"/>
    </source>
</evidence>
<evidence type="ECO:0000259" key="13">
    <source>
        <dbReference type="Pfam" id="PF07774"/>
    </source>
</evidence>
<keyword evidence="9 11" id="KW-0472">Membrane</keyword>
<evidence type="ECO:0000256" key="5">
    <source>
        <dbReference type="ARBA" id="ARBA00022692"/>
    </source>
</evidence>
<keyword evidence="7" id="KW-0256">Endoplasmic reticulum</keyword>
<evidence type="ECO:0000256" key="8">
    <source>
        <dbReference type="ARBA" id="ARBA00022989"/>
    </source>
</evidence>
<evidence type="ECO:0000256" key="11">
    <source>
        <dbReference type="SAM" id="Phobius"/>
    </source>
</evidence>
<accession>A0A1L0CMF2</accession>
<organism evidence="14 15">
    <name type="scientific">Hanseniaspora guilliermondii</name>
    <dbReference type="NCBI Taxonomy" id="56406"/>
    <lineage>
        <taxon>Eukaryota</taxon>
        <taxon>Fungi</taxon>
        <taxon>Dikarya</taxon>
        <taxon>Ascomycota</taxon>
        <taxon>Saccharomycotina</taxon>
        <taxon>Saccharomycetes</taxon>
        <taxon>Saccharomycodales</taxon>
        <taxon>Saccharomycodaceae</taxon>
        <taxon>Hanseniaspora</taxon>
    </lineage>
</organism>
<feature type="transmembrane region" description="Helical" evidence="11">
    <location>
        <begin position="718"/>
        <end position="738"/>
    </location>
</feature>
<dbReference type="AlphaFoldDB" id="A0A1L0CMF2"/>
<gene>
    <name evidence="14" type="ORF">HGUI_01777</name>
</gene>
<dbReference type="InterPro" id="IPR011678">
    <property type="entry name" value="EMC1_C"/>
</dbReference>
<dbReference type="Pfam" id="PF07774">
    <property type="entry name" value="EMC1_C"/>
    <property type="match status" value="1"/>
</dbReference>
<feature type="chain" id="PRO_5012837583" description="ER membrane protein complex subunit 1" evidence="12">
    <location>
        <begin position="24"/>
        <end position="750"/>
    </location>
</feature>
<dbReference type="PANTHER" id="PTHR21573:SF0">
    <property type="entry name" value="ER MEMBRANE PROTEIN COMPLEX SUBUNIT 1"/>
    <property type="match status" value="1"/>
</dbReference>
<dbReference type="GO" id="GO:0034975">
    <property type="term" value="P:protein folding in endoplasmic reticulum"/>
    <property type="evidence" value="ECO:0007669"/>
    <property type="project" value="TreeGrafter"/>
</dbReference>
<reference evidence="15" key="1">
    <citation type="submission" date="2016-11" db="EMBL/GenBank/DDBJ databases">
        <authorList>
            <person name="Guldener U."/>
        </authorList>
    </citation>
    <scope>NUCLEOTIDE SEQUENCE [LARGE SCALE GENOMIC DNA]</scope>
</reference>
<protein>
    <recommendedName>
        <fullName evidence="4">ER membrane protein complex subunit 1</fullName>
    </recommendedName>
</protein>
<dbReference type="VEuPathDB" id="FungiDB:HGUI_01777"/>
<comment type="similarity">
    <text evidence="2">Belongs to the EMC1 family.</text>
</comment>
<evidence type="ECO:0000313" key="15">
    <source>
        <dbReference type="Proteomes" id="UP000183365"/>
    </source>
</evidence>
<keyword evidence="8 11" id="KW-1133">Transmembrane helix</keyword>
<evidence type="ECO:0000313" key="14">
    <source>
        <dbReference type="EMBL" id="SGZ39577.1"/>
    </source>
</evidence>
<name>A0A1L0CMF2_9ASCO</name>
<keyword evidence="15" id="KW-1185">Reference proteome</keyword>
<comment type="subcellular location">
    <subcellularLocation>
        <location evidence="1">Endoplasmic reticulum membrane</location>
        <topology evidence="1">Single-pass type I membrane protein</topology>
    </subcellularLocation>
</comment>
<evidence type="ECO:0000256" key="7">
    <source>
        <dbReference type="ARBA" id="ARBA00022824"/>
    </source>
</evidence>
<dbReference type="OrthoDB" id="28092at2759"/>
<keyword evidence="5 11" id="KW-0812">Transmembrane</keyword>
<evidence type="ECO:0000256" key="1">
    <source>
        <dbReference type="ARBA" id="ARBA00004115"/>
    </source>
</evidence>
<evidence type="ECO:0000256" key="9">
    <source>
        <dbReference type="ARBA" id="ARBA00023136"/>
    </source>
</evidence>
<dbReference type="InterPro" id="IPR026895">
    <property type="entry name" value="EMC1"/>
</dbReference>
<keyword evidence="10" id="KW-0325">Glycoprotein</keyword>
<keyword evidence="6 12" id="KW-0732">Signal</keyword>
<evidence type="ECO:0000256" key="3">
    <source>
        <dbReference type="ARBA" id="ARBA00011276"/>
    </source>
</evidence>
<evidence type="ECO:0000256" key="10">
    <source>
        <dbReference type="ARBA" id="ARBA00023180"/>
    </source>
</evidence>
<evidence type="ECO:0000256" key="2">
    <source>
        <dbReference type="ARBA" id="ARBA00007904"/>
    </source>
</evidence>
<dbReference type="Proteomes" id="UP000183365">
    <property type="component" value="Unassembled WGS sequence"/>
</dbReference>
<proteinExistence type="inferred from homology"/>
<sequence length="750" mass="86532">MLLNLNFLFLLLSLAPLFQKTNAVFAEDINTREFHKSGLGSNIEHIIPCKEKDAEFIFISEDSILSYVDATTGDILFRQSLDNDYSNYKLLNDSKSLGFYDKKEILVNVLDLDTGIFVDSVELFEHLPSKSLLEIVKPVFDFNKEDLTIVVDTDVQKSLNFKFDEKHFLVSKNMDLEVKYIDVNKKGTLFKILFFDKYNNIYYKFDINLITGKVLGKWALDNITSNINKYTILEPVFVDLDFPEDFTAIPTDGFNIQELLQNYIKRVQFSINAIHNYVFVEKNIKWATFVLDIFSENKSEEAVQQRNRSFGFNKYLVGINANNMIFGIDMNTGDIIWRFELVNKEANIIGVVSDANSAVELIDEYGMIYKYTIVDFTKENFKFDVEMLPMEKFSGSKIVKTRQLSTQSLFIQFANNEELVYYVDDVFETKFISDVLIKTSSDKVMSQNISNLNTIWAYNIDQTKYKLIKVASKHLNDKVANLAITDVDNTLFKFINHNMIAIVLQDLDTDLLMVDILDSQTGVIIQTIDIEDAKIDFESPIDVLFTENTLLVSYKSLDPVPEQKISVIELFENLDTNEINFDAVSYIYPEIIVKMAVTNTKYGVSVKNVLFKLENGQVTMVPKTLLSTIRKNEKDMSDKEKMFIQPYYQVIPVNDHYVLTSTRQLLNPGISPSVDLLSIDTNVESTTFVVDVEKYDIFINKLPTSNEFDILQENYQKYPILITVLIVLIVLNFIQPMIKKKQLKLKYYID</sequence>
<feature type="domain" description="ER membrane protein complex subunit 1 C-terminal" evidence="13">
    <location>
        <begin position="546"/>
        <end position="747"/>
    </location>
</feature>